<proteinExistence type="predicted"/>
<gene>
    <name evidence="1" type="ORF">BKH27_00335</name>
</gene>
<dbReference type="EMBL" id="MSKM01000001">
    <property type="protein sequence ID" value="OLO55992.1"/>
    <property type="molecule type" value="Genomic_DNA"/>
</dbReference>
<sequence>MTTFTDPVAVLRAATTQATAAPTTRILDAAFTTGPMPLAHVHLLNTGPTDDVDRTDTIGIDIYATTPTGPHQEGATALAERLLSALGESPVVSSEGFVDSVEVTSCLGVRPYFEAVEVVSMVLSVTHRPLT</sequence>
<protein>
    <recommendedName>
        <fullName evidence="3">DUF3168 domain-containing protein</fullName>
    </recommendedName>
</protein>
<name>A0A1Q8W372_9ACTO</name>
<comment type="caution">
    <text evidence="1">The sequence shown here is derived from an EMBL/GenBank/DDBJ whole genome shotgun (WGS) entry which is preliminary data.</text>
</comment>
<evidence type="ECO:0000313" key="2">
    <source>
        <dbReference type="Proteomes" id="UP000185772"/>
    </source>
</evidence>
<reference evidence="1 2" key="1">
    <citation type="submission" date="2016-12" db="EMBL/GenBank/DDBJ databases">
        <title>Genomic comparison of strains in the 'Actinomyces naeslundii' group.</title>
        <authorList>
            <person name="Mughal S.R."/>
            <person name="Do T."/>
            <person name="Gilbert S.C."/>
            <person name="Witherden E.A."/>
            <person name="Didelot X."/>
            <person name="Beighton D."/>
        </authorList>
    </citation>
    <scope>NUCLEOTIDE SEQUENCE [LARGE SCALE GENOMIC DNA]</scope>
    <source>
        <strain evidence="1 2">MMRCO6-1</strain>
    </source>
</reference>
<dbReference type="AlphaFoldDB" id="A0A1Q8W372"/>
<accession>A0A1Q8W372</accession>
<organism evidence="1 2">
    <name type="scientific">Actinomyces oris</name>
    <dbReference type="NCBI Taxonomy" id="544580"/>
    <lineage>
        <taxon>Bacteria</taxon>
        <taxon>Bacillati</taxon>
        <taxon>Actinomycetota</taxon>
        <taxon>Actinomycetes</taxon>
        <taxon>Actinomycetales</taxon>
        <taxon>Actinomycetaceae</taxon>
        <taxon>Actinomyces</taxon>
    </lineage>
</organism>
<evidence type="ECO:0008006" key="3">
    <source>
        <dbReference type="Google" id="ProtNLM"/>
    </source>
</evidence>
<evidence type="ECO:0000313" key="1">
    <source>
        <dbReference type="EMBL" id="OLO55992.1"/>
    </source>
</evidence>
<dbReference type="RefSeq" id="WP_070659875.1">
    <property type="nucleotide sequence ID" value="NZ_MSKM01000001.1"/>
</dbReference>
<dbReference type="Proteomes" id="UP000185772">
    <property type="component" value="Unassembled WGS sequence"/>
</dbReference>